<feature type="domain" description="Thioredoxin" evidence="5">
    <location>
        <begin position="66"/>
        <end position="206"/>
    </location>
</feature>
<keyword evidence="3" id="KW-0676">Redox-active center</keyword>
<comment type="caution">
    <text evidence="6">The sequence shown here is derived from an EMBL/GenBank/DDBJ whole genome shotgun (WGS) entry which is preliminary data.</text>
</comment>
<organism evidence="6 7">
    <name type="scientific">Fodinibius salicampi</name>
    <dbReference type="NCBI Taxonomy" id="1920655"/>
    <lineage>
        <taxon>Bacteria</taxon>
        <taxon>Pseudomonadati</taxon>
        <taxon>Balneolota</taxon>
        <taxon>Balneolia</taxon>
        <taxon>Balneolales</taxon>
        <taxon>Balneolaceae</taxon>
        <taxon>Fodinibius</taxon>
    </lineage>
</organism>
<dbReference type="InterPro" id="IPR036249">
    <property type="entry name" value="Thioredoxin-like_sf"/>
</dbReference>
<name>A0ABT3Q256_9BACT</name>
<dbReference type="PANTHER" id="PTHR42852:SF17">
    <property type="entry name" value="THIOREDOXIN-LIKE PROTEIN HI_1115"/>
    <property type="match status" value="1"/>
</dbReference>
<comment type="subcellular location">
    <subcellularLocation>
        <location evidence="1">Cell envelope</location>
    </subcellularLocation>
</comment>
<evidence type="ECO:0000313" key="6">
    <source>
        <dbReference type="EMBL" id="MCW9714193.1"/>
    </source>
</evidence>
<evidence type="ECO:0000256" key="3">
    <source>
        <dbReference type="ARBA" id="ARBA00023284"/>
    </source>
</evidence>
<dbReference type="InterPro" id="IPR013766">
    <property type="entry name" value="Thioredoxin_domain"/>
</dbReference>
<evidence type="ECO:0000256" key="1">
    <source>
        <dbReference type="ARBA" id="ARBA00004196"/>
    </source>
</evidence>
<keyword evidence="4" id="KW-0472">Membrane</keyword>
<dbReference type="EMBL" id="JAJNDC010000004">
    <property type="protein sequence ID" value="MCW9714193.1"/>
    <property type="molecule type" value="Genomic_DNA"/>
</dbReference>
<dbReference type="InterPro" id="IPR017937">
    <property type="entry name" value="Thioredoxin_CS"/>
</dbReference>
<accession>A0ABT3Q256</accession>
<dbReference type="Pfam" id="PF08534">
    <property type="entry name" value="Redoxin"/>
    <property type="match status" value="1"/>
</dbReference>
<evidence type="ECO:0000256" key="4">
    <source>
        <dbReference type="SAM" id="Phobius"/>
    </source>
</evidence>
<dbReference type="PROSITE" id="PS51352">
    <property type="entry name" value="THIOREDOXIN_2"/>
    <property type="match status" value="1"/>
</dbReference>
<keyword evidence="4" id="KW-0812">Transmembrane</keyword>
<evidence type="ECO:0000256" key="2">
    <source>
        <dbReference type="ARBA" id="ARBA00022748"/>
    </source>
</evidence>
<dbReference type="PROSITE" id="PS00194">
    <property type="entry name" value="THIOREDOXIN_1"/>
    <property type="match status" value="1"/>
</dbReference>
<dbReference type="PANTHER" id="PTHR42852">
    <property type="entry name" value="THIOL:DISULFIDE INTERCHANGE PROTEIN DSBE"/>
    <property type="match status" value="1"/>
</dbReference>
<feature type="transmembrane region" description="Helical" evidence="4">
    <location>
        <begin position="20"/>
        <end position="40"/>
    </location>
</feature>
<evidence type="ECO:0000313" key="7">
    <source>
        <dbReference type="Proteomes" id="UP001207337"/>
    </source>
</evidence>
<dbReference type="Gene3D" id="3.40.30.10">
    <property type="entry name" value="Glutaredoxin"/>
    <property type="match status" value="1"/>
</dbReference>
<dbReference type="Proteomes" id="UP001207337">
    <property type="component" value="Unassembled WGS sequence"/>
</dbReference>
<keyword evidence="2" id="KW-0201">Cytochrome c-type biogenesis</keyword>
<dbReference type="SUPFAM" id="SSF52833">
    <property type="entry name" value="Thioredoxin-like"/>
    <property type="match status" value="1"/>
</dbReference>
<dbReference type="InterPro" id="IPR013740">
    <property type="entry name" value="Redoxin"/>
</dbReference>
<sequence length="207" mass="23313">MNSTDNNQKSSGLKRTLIEWGLIGVVIAILYATGLHTEVLGTMQRALLWTGLFDADTSEIATTEGSFLSESDYRFALEKKNGKTVSLSDYRGNVVFINVWASWCPPCVAEMPTIETLYDNVAGEKNIQFILLAMDEDQQKAIDFMEGKEFSMPYFFPASALPNHFRSQYLPTTYVLSKEGQIVYKKEGIADYSSSNFAQWIRDLAQK</sequence>
<keyword evidence="7" id="KW-1185">Reference proteome</keyword>
<proteinExistence type="predicted"/>
<gene>
    <name evidence="6" type="ORF">LQ318_14880</name>
</gene>
<keyword evidence="4" id="KW-1133">Transmembrane helix</keyword>
<dbReference type="CDD" id="cd02966">
    <property type="entry name" value="TlpA_like_family"/>
    <property type="match status" value="1"/>
</dbReference>
<reference evidence="6 7" key="1">
    <citation type="submission" date="2021-11" db="EMBL/GenBank/DDBJ databases">
        <title>Aliifidinibius sp. nov., a new bacterium isolated from saline soil.</title>
        <authorList>
            <person name="Galisteo C."/>
            <person name="De La Haba R."/>
            <person name="Sanchez-Porro C."/>
            <person name="Ventosa A."/>
        </authorList>
    </citation>
    <scope>NUCLEOTIDE SEQUENCE [LARGE SCALE GENOMIC DNA]</scope>
    <source>
        <strain evidence="6 7">KACC 190600</strain>
    </source>
</reference>
<protein>
    <submittedName>
        <fullName evidence="6">TlpA family protein disulfide reductase</fullName>
    </submittedName>
</protein>
<dbReference type="InterPro" id="IPR050553">
    <property type="entry name" value="Thioredoxin_ResA/DsbE_sf"/>
</dbReference>
<evidence type="ECO:0000259" key="5">
    <source>
        <dbReference type="PROSITE" id="PS51352"/>
    </source>
</evidence>
<dbReference type="RefSeq" id="WP_265791314.1">
    <property type="nucleotide sequence ID" value="NZ_BAABRS010000004.1"/>
</dbReference>